<feature type="transmembrane region" description="Helical" evidence="7">
    <location>
        <begin position="358"/>
        <end position="378"/>
    </location>
</feature>
<keyword evidence="6 7" id="KW-0472">Membrane</keyword>
<evidence type="ECO:0000256" key="7">
    <source>
        <dbReference type="SAM" id="Phobius"/>
    </source>
</evidence>
<dbReference type="PANTHER" id="PTHR43266:SF9">
    <property type="entry name" value="PERMEASE, MAJOR FACILITATOR SUPERFAMILY-RELATED"/>
    <property type="match status" value="1"/>
</dbReference>
<feature type="transmembrane region" description="Helical" evidence="7">
    <location>
        <begin position="77"/>
        <end position="96"/>
    </location>
</feature>
<dbReference type="AlphaFoldDB" id="A0A9D1CX03"/>
<evidence type="ECO:0000256" key="6">
    <source>
        <dbReference type="ARBA" id="ARBA00023136"/>
    </source>
</evidence>
<evidence type="ECO:0000256" key="1">
    <source>
        <dbReference type="ARBA" id="ARBA00004651"/>
    </source>
</evidence>
<feature type="transmembrane region" description="Helical" evidence="7">
    <location>
        <begin position="102"/>
        <end position="121"/>
    </location>
</feature>
<sequence length="420" mass="44222">MSSPQNTLLQRDFLIVLAGQVISLFGNAILRFALPLYLLRETGSAALYGGVSALSFLPMIVLALVGGVLADRVNKKNIMAALDFGVALLCALFLFWMDRLSVAAMTAVFLMLLYGASGAYQPAVQASMPALLRDEALLRGNAAVNMVGTLDDLIGPVIGGVLFGLWGLKPILMVSGACFAASAVMELFLRIPYEKRPRARGVFATAWLDLGQSWRFIRRERPALLRVTAVLALFNLTLSAALVVGVPVIAVNLLGLSDEALGVIQGVMGFGGLCGGLAAGVWARKLRLRHGFFALLACAPAMLFLTAAVLPALRGAGYALVLAGCFLAMAAASLFTVHMSATVQGQTSAHLVGKVMSLIQSVAMCTQPLGQALYGALFETLGERAYLATLFSALAAALISLYARGALKRLEQEGTVARAA</sequence>
<evidence type="ECO:0000256" key="2">
    <source>
        <dbReference type="ARBA" id="ARBA00022448"/>
    </source>
</evidence>
<dbReference type="EMBL" id="DVFZ01000068">
    <property type="protein sequence ID" value="HIQ82804.1"/>
    <property type="molecule type" value="Genomic_DNA"/>
</dbReference>
<dbReference type="GO" id="GO:0022857">
    <property type="term" value="F:transmembrane transporter activity"/>
    <property type="evidence" value="ECO:0007669"/>
    <property type="project" value="InterPro"/>
</dbReference>
<reference evidence="9" key="1">
    <citation type="submission" date="2020-10" db="EMBL/GenBank/DDBJ databases">
        <authorList>
            <person name="Gilroy R."/>
        </authorList>
    </citation>
    <scope>NUCLEOTIDE SEQUENCE</scope>
    <source>
        <strain evidence="9">ChiSjej6B24-2974</strain>
    </source>
</reference>
<keyword evidence="2" id="KW-0813">Transport</keyword>
<keyword evidence="4 7" id="KW-0812">Transmembrane</keyword>
<reference evidence="9" key="2">
    <citation type="journal article" date="2021" name="PeerJ">
        <title>Extensive microbial diversity within the chicken gut microbiome revealed by metagenomics and culture.</title>
        <authorList>
            <person name="Gilroy R."/>
            <person name="Ravi A."/>
            <person name="Getino M."/>
            <person name="Pursley I."/>
            <person name="Horton D.L."/>
            <person name="Alikhan N.F."/>
            <person name="Baker D."/>
            <person name="Gharbi K."/>
            <person name="Hall N."/>
            <person name="Watson M."/>
            <person name="Adriaenssens E.M."/>
            <person name="Foster-Nyarko E."/>
            <person name="Jarju S."/>
            <person name="Secka A."/>
            <person name="Antonio M."/>
            <person name="Oren A."/>
            <person name="Chaudhuri R.R."/>
            <person name="La Ragione R."/>
            <person name="Hildebrand F."/>
            <person name="Pallen M.J."/>
        </authorList>
    </citation>
    <scope>NUCLEOTIDE SEQUENCE</scope>
    <source>
        <strain evidence="9">ChiSjej6B24-2974</strain>
    </source>
</reference>
<feature type="transmembrane region" description="Helical" evidence="7">
    <location>
        <begin position="171"/>
        <end position="189"/>
    </location>
</feature>
<dbReference type="PROSITE" id="PS50850">
    <property type="entry name" value="MFS"/>
    <property type="match status" value="1"/>
</dbReference>
<comment type="caution">
    <text evidence="9">The sequence shown here is derived from an EMBL/GenBank/DDBJ whole genome shotgun (WGS) entry which is preliminary data.</text>
</comment>
<name>A0A9D1CX03_9FIRM</name>
<dbReference type="SUPFAM" id="SSF103473">
    <property type="entry name" value="MFS general substrate transporter"/>
    <property type="match status" value="1"/>
</dbReference>
<feature type="transmembrane region" description="Helical" evidence="7">
    <location>
        <begin position="12"/>
        <end position="34"/>
    </location>
</feature>
<evidence type="ECO:0000256" key="3">
    <source>
        <dbReference type="ARBA" id="ARBA00022475"/>
    </source>
</evidence>
<protein>
    <submittedName>
        <fullName evidence="9">MFS transporter</fullName>
    </submittedName>
</protein>
<organism evidence="9 10">
    <name type="scientific">Candidatus Pullichristensenella stercorigallinarum</name>
    <dbReference type="NCBI Taxonomy" id="2840909"/>
    <lineage>
        <taxon>Bacteria</taxon>
        <taxon>Bacillati</taxon>
        <taxon>Bacillota</taxon>
        <taxon>Clostridia</taxon>
        <taxon>Candidatus Pullichristensenella</taxon>
    </lineage>
</organism>
<dbReference type="Pfam" id="PF07690">
    <property type="entry name" value="MFS_1"/>
    <property type="match status" value="1"/>
</dbReference>
<dbReference type="InterPro" id="IPR011701">
    <property type="entry name" value="MFS"/>
</dbReference>
<evidence type="ECO:0000313" key="10">
    <source>
        <dbReference type="Proteomes" id="UP000824260"/>
    </source>
</evidence>
<comment type="subcellular location">
    <subcellularLocation>
        <location evidence="1">Cell membrane</location>
        <topology evidence="1">Multi-pass membrane protein</topology>
    </subcellularLocation>
</comment>
<feature type="transmembrane region" description="Helical" evidence="7">
    <location>
        <begin position="223"/>
        <end position="250"/>
    </location>
</feature>
<evidence type="ECO:0000313" key="9">
    <source>
        <dbReference type="EMBL" id="HIQ82804.1"/>
    </source>
</evidence>
<feature type="transmembrane region" description="Helical" evidence="7">
    <location>
        <begin position="46"/>
        <end position="70"/>
    </location>
</feature>
<proteinExistence type="predicted"/>
<feature type="transmembrane region" description="Helical" evidence="7">
    <location>
        <begin position="316"/>
        <end position="337"/>
    </location>
</feature>
<dbReference type="GO" id="GO:0005886">
    <property type="term" value="C:plasma membrane"/>
    <property type="evidence" value="ECO:0007669"/>
    <property type="project" value="UniProtKB-SubCell"/>
</dbReference>
<gene>
    <name evidence="9" type="ORF">IAA52_06845</name>
</gene>
<keyword evidence="5 7" id="KW-1133">Transmembrane helix</keyword>
<feature type="transmembrane region" description="Helical" evidence="7">
    <location>
        <begin position="262"/>
        <end position="283"/>
    </location>
</feature>
<dbReference type="PANTHER" id="PTHR43266">
    <property type="entry name" value="MACROLIDE-EFFLUX PROTEIN"/>
    <property type="match status" value="1"/>
</dbReference>
<feature type="transmembrane region" description="Helical" evidence="7">
    <location>
        <begin position="142"/>
        <end position="165"/>
    </location>
</feature>
<dbReference type="Gene3D" id="1.20.1250.20">
    <property type="entry name" value="MFS general substrate transporter like domains"/>
    <property type="match status" value="1"/>
</dbReference>
<evidence type="ECO:0000259" key="8">
    <source>
        <dbReference type="PROSITE" id="PS50850"/>
    </source>
</evidence>
<accession>A0A9D1CX03</accession>
<keyword evidence="3" id="KW-1003">Cell membrane</keyword>
<dbReference type="CDD" id="cd06173">
    <property type="entry name" value="MFS_MefA_like"/>
    <property type="match status" value="1"/>
</dbReference>
<feature type="domain" description="Major facilitator superfamily (MFS) profile" evidence="8">
    <location>
        <begin position="12"/>
        <end position="408"/>
    </location>
</feature>
<dbReference type="Proteomes" id="UP000824260">
    <property type="component" value="Unassembled WGS sequence"/>
</dbReference>
<evidence type="ECO:0000256" key="4">
    <source>
        <dbReference type="ARBA" id="ARBA00022692"/>
    </source>
</evidence>
<feature type="transmembrane region" description="Helical" evidence="7">
    <location>
        <begin position="290"/>
        <end position="310"/>
    </location>
</feature>
<evidence type="ECO:0000256" key="5">
    <source>
        <dbReference type="ARBA" id="ARBA00022989"/>
    </source>
</evidence>
<feature type="transmembrane region" description="Helical" evidence="7">
    <location>
        <begin position="384"/>
        <end position="403"/>
    </location>
</feature>
<dbReference type="InterPro" id="IPR020846">
    <property type="entry name" value="MFS_dom"/>
</dbReference>
<dbReference type="InterPro" id="IPR036259">
    <property type="entry name" value="MFS_trans_sf"/>
</dbReference>